<keyword evidence="6 7" id="KW-0472">Membrane</keyword>
<name>A0A1Y3XUH9_9ACTN</name>
<evidence type="ECO:0000313" key="9">
    <source>
        <dbReference type="EMBL" id="OUN88771.1"/>
    </source>
</evidence>
<comment type="similarity">
    <text evidence="7">Belongs to the binding-protein-dependent transport system permease family.</text>
</comment>
<keyword evidence="3" id="KW-1003">Cell membrane</keyword>
<comment type="subcellular location">
    <subcellularLocation>
        <location evidence="1 7">Cell membrane</location>
        <topology evidence="1 7">Multi-pass membrane protein</topology>
    </subcellularLocation>
</comment>
<dbReference type="OrthoDB" id="6637947at2"/>
<sequence>MVTKRSKKREEKLVKAAVETGGSQTRDVIRAFMKHKVSVVALVVLVIILIAAIVSGFIFSEEQITAITAAARLQPPSLEHWFGTDAFGRDVFARTVYGARYSLFFGLTTAALSLVIGTAIGSACAYLGGTFDIVVMRIMDSLVCIPSLLLMLALVAVIGRGMHGIIIALVVTSVPGTARIVRSIVIGVVQNEYVEAARAAGVTTPQIIWRHVLPNAFGPILVNILMNISGSIISASSMSFLGMGIQPPTPEWGAMINDALPLIRTSPYLIVFPGIAVLVTSLCFNLLGDGLTDSLDPHSR</sequence>
<feature type="transmembrane region" description="Helical" evidence="7">
    <location>
        <begin position="148"/>
        <end position="171"/>
    </location>
</feature>
<comment type="caution">
    <text evidence="9">The sequence shown here is derived from an EMBL/GenBank/DDBJ whole genome shotgun (WGS) entry which is preliminary data.</text>
</comment>
<evidence type="ECO:0000256" key="2">
    <source>
        <dbReference type="ARBA" id="ARBA00022448"/>
    </source>
</evidence>
<dbReference type="InterPro" id="IPR025966">
    <property type="entry name" value="OppC_N"/>
</dbReference>
<evidence type="ECO:0000256" key="4">
    <source>
        <dbReference type="ARBA" id="ARBA00022692"/>
    </source>
</evidence>
<dbReference type="Proteomes" id="UP000195781">
    <property type="component" value="Unassembled WGS sequence"/>
</dbReference>
<accession>A0A1Y3XUH9</accession>
<dbReference type="AlphaFoldDB" id="A0A1Y3XUH9"/>
<dbReference type="Pfam" id="PF12911">
    <property type="entry name" value="OppC_N"/>
    <property type="match status" value="1"/>
</dbReference>
<gene>
    <name evidence="9" type="ORF">B5G02_05150</name>
</gene>
<dbReference type="PANTHER" id="PTHR43386:SF1">
    <property type="entry name" value="D,D-DIPEPTIDE TRANSPORT SYSTEM PERMEASE PROTEIN DDPC-RELATED"/>
    <property type="match status" value="1"/>
</dbReference>
<feature type="transmembrane region" description="Helical" evidence="7">
    <location>
        <begin position="103"/>
        <end position="127"/>
    </location>
</feature>
<dbReference type="PROSITE" id="PS50928">
    <property type="entry name" value="ABC_TM1"/>
    <property type="match status" value="1"/>
</dbReference>
<reference evidence="10" key="1">
    <citation type="submission" date="2017-04" db="EMBL/GenBank/DDBJ databases">
        <title>Function of individual gut microbiota members based on whole genome sequencing of pure cultures obtained from chicken caecum.</title>
        <authorList>
            <person name="Medvecky M."/>
            <person name="Cejkova D."/>
            <person name="Polansky O."/>
            <person name="Karasova D."/>
            <person name="Kubasova T."/>
            <person name="Cizek A."/>
            <person name="Rychlik I."/>
        </authorList>
    </citation>
    <scope>NUCLEOTIDE SEQUENCE [LARGE SCALE GENOMIC DNA]</scope>
    <source>
        <strain evidence="10">An5</strain>
    </source>
</reference>
<evidence type="ECO:0000313" key="10">
    <source>
        <dbReference type="Proteomes" id="UP000195781"/>
    </source>
</evidence>
<evidence type="ECO:0000256" key="7">
    <source>
        <dbReference type="RuleBase" id="RU363032"/>
    </source>
</evidence>
<keyword evidence="10" id="KW-1185">Reference proteome</keyword>
<dbReference type="PANTHER" id="PTHR43386">
    <property type="entry name" value="OLIGOPEPTIDE TRANSPORT SYSTEM PERMEASE PROTEIN APPC"/>
    <property type="match status" value="1"/>
</dbReference>
<evidence type="ECO:0000256" key="3">
    <source>
        <dbReference type="ARBA" id="ARBA00022475"/>
    </source>
</evidence>
<feature type="domain" description="ABC transmembrane type-1" evidence="8">
    <location>
        <begin position="99"/>
        <end position="288"/>
    </location>
</feature>
<proteinExistence type="inferred from homology"/>
<feature type="transmembrane region" description="Helical" evidence="7">
    <location>
        <begin position="39"/>
        <end position="59"/>
    </location>
</feature>
<dbReference type="InterPro" id="IPR000515">
    <property type="entry name" value="MetI-like"/>
</dbReference>
<dbReference type="GO" id="GO:0005886">
    <property type="term" value="C:plasma membrane"/>
    <property type="evidence" value="ECO:0007669"/>
    <property type="project" value="UniProtKB-SubCell"/>
</dbReference>
<dbReference type="SUPFAM" id="SSF161098">
    <property type="entry name" value="MetI-like"/>
    <property type="match status" value="1"/>
</dbReference>
<protein>
    <submittedName>
        <fullName evidence="9">Peptide ABC transporter permease</fullName>
    </submittedName>
</protein>
<evidence type="ECO:0000259" key="8">
    <source>
        <dbReference type="PROSITE" id="PS50928"/>
    </source>
</evidence>
<keyword evidence="2 7" id="KW-0813">Transport</keyword>
<dbReference type="GO" id="GO:0055085">
    <property type="term" value="P:transmembrane transport"/>
    <property type="evidence" value="ECO:0007669"/>
    <property type="project" value="InterPro"/>
</dbReference>
<keyword evidence="4 7" id="KW-0812">Transmembrane</keyword>
<feature type="transmembrane region" description="Helical" evidence="7">
    <location>
        <begin position="266"/>
        <end position="287"/>
    </location>
</feature>
<dbReference type="RefSeq" id="WP_094335428.1">
    <property type="nucleotide sequence ID" value="NZ_NFIE01000009.1"/>
</dbReference>
<evidence type="ECO:0000256" key="5">
    <source>
        <dbReference type="ARBA" id="ARBA00022989"/>
    </source>
</evidence>
<dbReference type="InterPro" id="IPR035906">
    <property type="entry name" value="MetI-like_sf"/>
</dbReference>
<dbReference type="CDD" id="cd06261">
    <property type="entry name" value="TM_PBP2"/>
    <property type="match status" value="1"/>
</dbReference>
<dbReference type="EMBL" id="NFIE01000009">
    <property type="protein sequence ID" value="OUN88771.1"/>
    <property type="molecule type" value="Genomic_DNA"/>
</dbReference>
<evidence type="ECO:0000256" key="1">
    <source>
        <dbReference type="ARBA" id="ARBA00004651"/>
    </source>
</evidence>
<evidence type="ECO:0000256" key="6">
    <source>
        <dbReference type="ARBA" id="ARBA00023136"/>
    </source>
</evidence>
<dbReference type="InterPro" id="IPR050366">
    <property type="entry name" value="BP-dependent_transpt_permease"/>
</dbReference>
<organism evidence="9 10">
    <name type="scientific">[Collinsella] massiliensis</name>
    <dbReference type="NCBI Taxonomy" id="1232426"/>
    <lineage>
        <taxon>Bacteria</taxon>
        <taxon>Bacillati</taxon>
        <taxon>Actinomycetota</taxon>
        <taxon>Coriobacteriia</taxon>
        <taxon>Coriobacteriales</taxon>
        <taxon>Coriobacteriaceae</taxon>
        <taxon>Enorma</taxon>
    </lineage>
</organism>
<keyword evidence="5 7" id="KW-1133">Transmembrane helix</keyword>
<dbReference type="Gene3D" id="1.10.3720.10">
    <property type="entry name" value="MetI-like"/>
    <property type="match status" value="1"/>
</dbReference>
<dbReference type="Pfam" id="PF00528">
    <property type="entry name" value="BPD_transp_1"/>
    <property type="match status" value="1"/>
</dbReference>